<reference evidence="4 5" key="1">
    <citation type="journal article" date="2021" name="Commun. Biol.">
        <title>The genome of Shorea leprosula (Dipterocarpaceae) highlights the ecological relevance of drought in aseasonal tropical rainforests.</title>
        <authorList>
            <person name="Ng K.K.S."/>
            <person name="Kobayashi M.J."/>
            <person name="Fawcett J.A."/>
            <person name="Hatakeyama M."/>
            <person name="Paape T."/>
            <person name="Ng C.H."/>
            <person name="Ang C.C."/>
            <person name="Tnah L.H."/>
            <person name="Lee C.T."/>
            <person name="Nishiyama T."/>
            <person name="Sese J."/>
            <person name="O'Brien M.J."/>
            <person name="Copetti D."/>
            <person name="Mohd Noor M.I."/>
            <person name="Ong R.C."/>
            <person name="Putra M."/>
            <person name="Sireger I.Z."/>
            <person name="Indrioko S."/>
            <person name="Kosugi Y."/>
            <person name="Izuno A."/>
            <person name="Isagi Y."/>
            <person name="Lee S.L."/>
            <person name="Shimizu K.K."/>
        </authorList>
    </citation>
    <scope>NUCLEOTIDE SEQUENCE [LARGE SCALE GENOMIC DNA]</scope>
    <source>
        <strain evidence="4">214</strain>
    </source>
</reference>
<feature type="region of interest" description="Disordered" evidence="2">
    <location>
        <begin position="516"/>
        <end position="548"/>
    </location>
</feature>
<dbReference type="GO" id="GO:0003723">
    <property type="term" value="F:RNA binding"/>
    <property type="evidence" value="ECO:0007669"/>
    <property type="project" value="UniProtKB-UniRule"/>
</dbReference>
<protein>
    <recommendedName>
        <fullName evidence="3">RRM domain-containing protein</fullName>
    </recommendedName>
</protein>
<sequence length="1712" mass="198388">MREKVRERGRERGRAPDSRHRLRTRWTALGKEFSRSRGRSRQRRSAAAWQRDQNMYQNQSTYKEWGYDRGIYKQATTFFFTNFPEEWNYEDMWKTFGKYGRIFAIYSPERRSRNGGRFGFVRFLDLKNSKDLERQLDQIRVEGRKIWVEPKERIELNALGKDKSRMRNGQEEQRQVWKIKNREEEWNGIEYNVQEGDYEWLQGCFVGTAHSVQIVPNLQEKFFMEGYFSYRLQAMGGKLVLMDCEDKEELKDLVKNGADWLSQWFSEVRPWTPSMVAKESTSKKRRFDIARFLISIECMDPISVQKAVKVNGDLYTLKFTEEELTNSLFSLRQDFMAKFLSESEHEDSWSLSSSDYGNNQQDVDEDKTQKQRELNNGEEDDGRKSRRCRKEAKGGAILVDSEVQLASDKCSFSASGINEGYGNSQSLLKNEETVEGVADSIDDGVETDGTVDSRKDGLHGGGLNSKIDSQIIEREEADKEYVGQGAEHSSWRTSLCLKRPNGKGVAQACEEKSANSWVGVEPREENGPREEVMPEKKQKEDLKNKAENSNTFWEGFESEEGSEKEWMGRMTQREKKRRRKGAKSCSLVYQKTTKLGQFHQKKRGRGRSNSRETKGEVIPEFLPGTSNLVVGGSIGDSGIENCNRLLKTQPSRKIAEDLWDFAKQLGVIAENEEVMIKNLEEMENRDRKAKAASLDKMVCGDIQRACKSVWGIDEVDWVAKNAEGDFNAIRRIEERLGCRSVSTEMREFDCFIQETELIDLPLAVGTNQNSADHCPIMLKVHKTDWGPKPFKFFDAWLDDQGYRELILEVWNNEKIQGWAGFQLKEKLKTTKNALREWSRNFVEQVDAKINSSRVVIEQLDLKGEQGQLTEEEINKRKEALLDIWKNMNTKERMAQHKSRKTWLVNGDANTNFFHNCVKGKWRITKMNTPFSEDEIKAAVWDCECSKAPGPDRFNFRFVRREWETIKGDVIGFIKEFQEKGKLILAKLLANRLKKALDQVIGKQQMAFIGGRQLMDGVVIANEVIDEAKKKKRKSFLFKIDFEKAYDKVCWKFLDCMMQKLGFCATWRRWIMECLRTSQVSVLVNGSPTRQFNISQGLRQGDPLSPFLFLIVAEGLNGMITTAVQKGLLEGVEVGSKGYKVNFNKSQLLGIAVNEEWLEKMAWVLCCRKGNFPFKYLGVPIGGSHRKLHLWKPLVDVFSKKLSTWKGRFLSLSGKITLINSVLSSLPVFWMSMYWIPSGTILALDKIRRCFLWGGAEKGKKIRWVSWKKVCREKENGGLGVKDLRKFNLALLGKWWGRLIEEEGRLWKEVISEKYGIGGEHSFNWLREGVGSGFAWWKDICRLNSADREKEGWLVKGFKLRVGGGAGVSFWWDNWCGDPCFANKYPRLYMLSTGKDNKISQMGDSCSDKWRWDIKWRRELYSWEEQQVAELYKDIQDAPMEKGKSDLRLWTHSKDGKYSTRSAYKVLTMEPDGQQRQSILKRTWNPIVPSKIAAFSWQLIQDKISTRGNLLRRGVIQDPAESKCVFCKVEKEDSAHLFIHCKLAYNLWSTCNQWWGLCTALDRDCWGVFEQHSFLLKTEVVKEGWECIWFAMVWTIWLARNEQIFTGKAQKEGRLFELIQLRAFHWLKGKRGAPFHFHKSNDLRDDFGDETEDDKCSSLSSNYQFDPAFTCHLPKSSLKIVSQIITLFTIEKPFYFIQSFVKAGNNLSRKQDD</sequence>
<dbReference type="SMART" id="SM00360">
    <property type="entry name" value="RRM"/>
    <property type="match status" value="1"/>
</dbReference>
<dbReference type="Pfam" id="PF00076">
    <property type="entry name" value="RRM_1"/>
    <property type="match status" value="1"/>
</dbReference>
<dbReference type="InterPro" id="IPR000477">
    <property type="entry name" value="RT_dom"/>
</dbReference>
<dbReference type="PROSITE" id="PS50102">
    <property type="entry name" value="RRM"/>
    <property type="match status" value="1"/>
</dbReference>
<dbReference type="EMBL" id="BPVZ01000004">
    <property type="protein sequence ID" value="GKU91022.1"/>
    <property type="molecule type" value="Genomic_DNA"/>
</dbReference>
<keyword evidence="1" id="KW-0694">RNA-binding</keyword>
<dbReference type="InterPro" id="IPR026960">
    <property type="entry name" value="RVT-Znf"/>
</dbReference>
<dbReference type="SUPFAM" id="SSF54928">
    <property type="entry name" value="RNA-binding domain, RBD"/>
    <property type="match status" value="1"/>
</dbReference>
<feature type="region of interest" description="Disordered" evidence="2">
    <location>
        <begin position="1"/>
        <end position="21"/>
    </location>
</feature>
<feature type="compositionally biased region" description="Basic and acidic residues" evidence="2">
    <location>
        <begin position="521"/>
        <end position="546"/>
    </location>
</feature>
<feature type="compositionally biased region" description="Basic and acidic residues" evidence="2">
    <location>
        <begin position="1"/>
        <end position="19"/>
    </location>
</feature>
<feature type="region of interest" description="Disordered" evidence="2">
    <location>
        <begin position="442"/>
        <end position="462"/>
    </location>
</feature>
<accession>A0AAV5HZ97</accession>
<dbReference type="Proteomes" id="UP001054252">
    <property type="component" value="Unassembled WGS sequence"/>
</dbReference>
<proteinExistence type="predicted"/>
<dbReference type="Gene3D" id="3.30.70.330">
    <property type="match status" value="1"/>
</dbReference>
<evidence type="ECO:0000259" key="3">
    <source>
        <dbReference type="PROSITE" id="PS50102"/>
    </source>
</evidence>
<dbReference type="Pfam" id="PF00078">
    <property type="entry name" value="RVT_1"/>
    <property type="match status" value="1"/>
</dbReference>
<dbReference type="Pfam" id="PF13966">
    <property type="entry name" value="zf-RVT"/>
    <property type="match status" value="1"/>
</dbReference>
<evidence type="ECO:0000256" key="2">
    <source>
        <dbReference type="SAM" id="MobiDB-lite"/>
    </source>
</evidence>
<evidence type="ECO:0000313" key="5">
    <source>
        <dbReference type="Proteomes" id="UP001054252"/>
    </source>
</evidence>
<dbReference type="InterPro" id="IPR035979">
    <property type="entry name" value="RBD_domain_sf"/>
</dbReference>
<name>A0AAV5HZ97_9ROSI</name>
<feature type="domain" description="RRM" evidence="3">
    <location>
        <begin position="76"/>
        <end position="153"/>
    </location>
</feature>
<dbReference type="InterPro" id="IPR012677">
    <property type="entry name" value="Nucleotide-bd_a/b_plait_sf"/>
</dbReference>
<comment type="caution">
    <text evidence="4">The sequence shown here is derived from an EMBL/GenBank/DDBJ whole genome shotgun (WGS) entry which is preliminary data.</text>
</comment>
<gene>
    <name evidence="4" type="ORF">SLEP1_g4952</name>
</gene>
<dbReference type="PANTHER" id="PTHR33116">
    <property type="entry name" value="REVERSE TRANSCRIPTASE ZINC-BINDING DOMAIN-CONTAINING PROTEIN-RELATED-RELATED"/>
    <property type="match status" value="1"/>
</dbReference>
<evidence type="ECO:0000256" key="1">
    <source>
        <dbReference type="PROSITE-ProRule" id="PRU00176"/>
    </source>
</evidence>
<dbReference type="CDD" id="cd01650">
    <property type="entry name" value="RT_nLTR_like"/>
    <property type="match status" value="1"/>
</dbReference>
<feature type="region of interest" description="Disordered" evidence="2">
    <location>
        <begin position="348"/>
        <end position="389"/>
    </location>
</feature>
<organism evidence="4 5">
    <name type="scientific">Rubroshorea leprosula</name>
    <dbReference type="NCBI Taxonomy" id="152421"/>
    <lineage>
        <taxon>Eukaryota</taxon>
        <taxon>Viridiplantae</taxon>
        <taxon>Streptophyta</taxon>
        <taxon>Embryophyta</taxon>
        <taxon>Tracheophyta</taxon>
        <taxon>Spermatophyta</taxon>
        <taxon>Magnoliopsida</taxon>
        <taxon>eudicotyledons</taxon>
        <taxon>Gunneridae</taxon>
        <taxon>Pentapetalae</taxon>
        <taxon>rosids</taxon>
        <taxon>malvids</taxon>
        <taxon>Malvales</taxon>
        <taxon>Dipterocarpaceae</taxon>
        <taxon>Rubroshorea</taxon>
    </lineage>
</organism>
<feature type="compositionally biased region" description="Basic and acidic residues" evidence="2">
    <location>
        <begin position="366"/>
        <end position="375"/>
    </location>
</feature>
<keyword evidence="5" id="KW-1185">Reference proteome</keyword>
<dbReference type="PANTHER" id="PTHR33116:SF75">
    <property type="entry name" value="RIBONUCLEASE H PROTEIN"/>
    <property type="match status" value="1"/>
</dbReference>
<dbReference type="InterPro" id="IPR000504">
    <property type="entry name" value="RRM_dom"/>
</dbReference>
<evidence type="ECO:0000313" key="4">
    <source>
        <dbReference type="EMBL" id="GKU91022.1"/>
    </source>
</evidence>